<keyword evidence="2" id="KW-0812">Transmembrane</keyword>
<protein>
    <submittedName>
        <fullName evidence="3">Uncharacterized protein</fullName>
    </submittedName>
</protein>
<dbReference type="RefSeq" id="WP_379534441.1">
    <property type="nucleotide sequence ID" value="NZ_JBHSBI010000036.1"/>
</dbReference>
<reference evidence="4" key="1">
    <citation type="journal article" date="2019" name="Int. J. Syst. Evol. Microbiol.">
        <title>The Global Catalogue of Microorganisms (GCM) 10K type strain sequencing project: providing services to taxonomists for standard genome sequencing and annotation.</title>
        <authorList>
            <consortium name="The Broad Institute Genomics Platform"/>
            <consortium name="The Broad Institute Genome Sequencing Center for Infectious Disease"/>
            <person name="Wu L."/>
            <person name="Ma J."/>
        </authorList>
    </citation>
    <scope>NUCLEOTIDE SEQUENCE [LARGE SCALE GENOMIC DNA]</scope>
    <source>
        <strain evidence="4">TBRC 1276</strain>
    </source>
</reference>
<proteinExistence type="predicted"/>
<keyword evidence="4" id="KW-1185">Reference proteome</keyword>
<feature type="compositionally biased region" description="Basic and acidic residues" evidence="1">
    <location>
        <begin position="66"/>
        <end position="77"/>
    </location>
</feature>
<keyword evidence="2" id="KW-0472">Membrane</keyword>
<dbReference type="Proteomes" id="UP001595851">
    <property type="component" value="Unassembled WGS sequence"/>
</dbReference>
<evidence type="ECO:0000256" key="1">
    <source>
        <dbReference type="SAM" id="MobiDB-lite"/>
    </source>
</evidence>
<evidence type="ECO:0000313" key="4">
    <source>
        <dbReference type="Proteomes" id="UP001595851"/>
    </source>
</evidence>
<evidence type="ECO:0000313" key="3">
    <source>
        <dbReference type="EMBL" id="MFC4014606.1"/>
    </source>
</evidence>
<feature type="transmembrane region" description="Helical" evidence="2">
    <location>
        <begin position="43"/>
        <end position="63"/>
    </location>
</feature>
<keyword evidence="2" id="KW-1133">Transmembrane helix</keyword>
<feature type="region of interest" description="Disordered" evidence="1">
    <location>
        <begin position="66"/>
        <end position="111"/>
    </location>
</feature>
<organism evidence="3 4">
    <name type="scientific">Nonomuraea purpurea</name>
    <dbReference type="NCBI Taxonomy" id="1849276"/>
    <lineage>
        <taxon>Bacteria</taxon>
        <taxon>Bacillati</taxon>
        <taxon>Actinomycetota</taxon>
        <taxon>Actinomycetes</taxon>
        <taxon>Streptosporangiales</taxon>
        <taxon>Streptosporangiaceae</taxon>
        <taxon>Nonomuraea</taxon>
    </lineage>
</organism>
<evidence type="ECO:0000256" key="2">
    <source>
        <dbReference type="SAM" id="Phobius"/>
    </source>
</evidence>
<name>A0ABV8GP29_9ACTN</name>
<feature type="transmembrane region" description="Helical" evidence="2">
    <location>
        <begin position="183"/>
        <end position="207"/>
    </location>
</feature>
<feature type="transmembrane region" description="Helical" evidence="2">
    <location>
        <begin position="121"/>
        <end position="140"/>
    </location>
</feature>
<comment type="caution">
    <text evidence="3">The sequence shown here is derived from an EMBL/GenBank/DDBJ whole genome shotgun (WGS) entry which is preliminary data.</text>
</comment>
<sequence length="231" mass="23777">MKGAEDTQRSGRQLSQTGWRLIRIALLLVSTAGVIWIGQRVLWLSLLLGFVLLLVAGLVGSAVRLGPDEPSDRESHDSASSGGRPNGWDDHIGRPNGGRPNGGRPKQHVGRVTDLIPPSRIWLMVLLSAGALTWVIHSFSGRSTPSPPTPPVVVTVTVTAAAPTASPQPAAAEQASTAKPTDWIAALAGALGAVGGVAGGIGAILAARGSMMSAKAALLTAEAQQRQPPKP</sequence>
<feature type="transmembrane region" description="Helical" evidence="2">
    <location>
        <begin position="21"/>
        <end position="37"/>
    </location>
</feature>
<dbReference type="EMBL" id="JBHSBI010000036">
    <property type="protein sequence ID" value="MFC4014606.1"/>
    <property type="molecule type" value="Genomic_DNA"/>
</dbReference>
<gene>
    <name evidence="3" type="ORF">ACFOY2_45800</name>
</gene>
<accession>A0ABV8GP29</accession>